<dbReference type="PANTHER" id="PTHR22916">
    <property type="entry name" value="GLYCOSYLTRANSFERASE"/>
    <property type="match status" value="1"/>
</dbReference>
<evidence type="ECO:0000259" key="1">
    <source>
        <dbReference type="Pfam" id="PF00535"/>
    </source>
</evidence>
<dbReference type="CDD" id="cd00761">
    <property type="entry name" value="Glyco_tranf_GTA_type"/>
    <property type="match status" value="1"/>
</dbReference>
<dbReference type="Pfam" id="PF00535">
    <property type="entry name" value="Glycos_transf_2"/>
    <property type="match status" value="1"/>
</dbReference>
<dbReference type="SUPFAM" id="SSF53448">
    <property type="entry name" value="Nucleotide-diphospho-sugar transferases"/>
    <property type="match status" value="1"/>
</dbReference>
<dbReference type="InterPro" id="IPR001173">
    <property type="entry name" value="Glyco_trans_2-like"/>
</dbReference>
<dbReference type="EMBL" id="CP023777">
    <property type="protein sequence ID" value="ATL49018.1"/>
    <property type="molecule type" value="Genomic_DNA"/>
</dbReference>
<dbReference type="InterPro" id="IPR029044">
    <property type="entry name" value="Nucleotide-diphossugar_trans"/>
</dbReference>
<accession>A0A291QYK2</accession>
<evidence type="ECO:0000313" key="3">
    <source>
        <dbReference type="Proteomes" id="UP000220133"/>
    </source>
</evidence>
<protein>
    <recommendedName>
        <fullName evidence="1">Glycosyltransferase 2-like domain-containing protein</fullName>
    </recommendedName>
</protein>
<dbReference type="AlphaFoldDB" id="A0A291QYK2"/>
<keyword evidence="3" id="KW-1185">Reference proteome</keyword>
<gene>
    <name evidence="2" type="ORF">COR50_18605</name>
</gene>
<dbReference type="OrthoDB" id="9815829at2"/>
<evidence type="ECO:0000313" key="2">
    <source>
        <dbReference type="EMBL" id="ATL49018.1"/>
    </source>
</evidence>
<sequence>MHTPPGISICIPAYKAPELTKQCLDSVLQQHFKDIEIIITDDSPGDEIYELVKSYQVDFPLVYIHNDKPLGPPANWNAAIALAKGKYVYLLHRDDRIADPDLLSKFYRLMEANPDAEMGFTRCINVFPDGKEEKRVLKPEQIQFLRHHRPERLILGNFIGVPSATIFKNHMGYFYDAKFKWLVDVEFYMRILTNSTNFVFVDGYGVKVGLHEGQVTHMVEGDATVVIKEYILLLNKFDDAVLKQLPFYSYYWRMLRNYKVRGKADLHKIAPGESIDKRLVQMAQFQYKLPLKLLKIGWFSRPLMFLGYLFSK</sequence>
<feature type="domain" description="Glycosyltransferase 2-like" evidence="1">
    <location>
        <begin position="8"/>
        <end position="135"/>
    </location>
</feature>
<dbReference type="KEGG" id="cbae:COR50_18605"/>
<proteinExistence type="predicted"/>
<reference evidence="2 3" key="1">
    <citation type="submission" date="2017-10" db="EMBL/GenBank/DDBJ databases">
        <title>Paenichitinophaga pekingensis gen. nov., sp. nov., isolated from activated sludge.</title>
        <authorList>
            <person name="Jin D."/>
            <person name="Kong X."/>
            <person name="Deng Y."/>
            <person name="Bai Z."/>
        </authorList>
    </citation>
    <scope>NUCLEOTIDE SEQUENCE [LARGE SCALE GENOMIC DNA]</scope>
    <source>
        <strain evidence="2 3">13</strain>
    </source>
</reference>
<dbReference type="Gene3D" id="3.90.550.10">
    <property type="entry name" value="Spore Coat Polysaccharide Biosynthesis Protein SpsA, Chain A"/>
    <property type="match status" value="1"/>
</dbReference>
<dbReference type="RefSeq" id="WP_098195386.1">
    <property type="nucleotide sequence ID" value="NZ_CP023777.1"/>
</dbReference>
<dbReference type="Proteomes" id="UP000220133">
    <property type="component" value="Chromosome"/>
</dbReference>
<dbReference type="GO" id="GO:0016758">
    <property type="term" value="F:hexosyltransferase activity"/>
    <property type="evidence" value="ECO:0007669"/>
    <property type="project" value="UniProtKB-ARBA"/>
</dbReference>
<name>A0A291QYK2_9BACT</name>
<dbReference type="PANTHER" id="PTHR22916:SF3">
    <property type="entry name" value="UDP-GLCNAC:BETAGAL BETA-1,3-N-ACETYLGLUCOSAMINYLTRANSFERASE-LIKE PROTEIN 1"/>
    <property type="match status" value="1"/>
</dbReference>
<organism evidence="2 3">
    <name type="scientific">Chitinophaga caeni</name>
    <dbReference type="NCBI Taxonomy" id="2029983"/>
    <lineage>
        <taxon>Bacteria</taxon>
        <taxon>Pseudomonadati</taxon>
        <taxon>Bacteroidota</taxon>
        <taxon>Chitinophagia</taxon>
        <taxon>Chitinophagales</taxon>
        <taxon>Chitinophagaceae</taxon>
        <taxon>Chitinophaga</taxon>
    </lineage>
</organism>